<evidence type="ECO:0000313" key="3">
    <source>
        <dbReference type="Proteomes" id="UP000015106"/>
    </source>
</evidence>
<proteinExistence type="predicted"/>
<feature type="transmembrane region" description="Helical" evidence="1">
    <location>
        <begin position="15"/>
        <end position="45"/>
    </location>
</feature>
<dbReference type="Proteomes" id="UP000015106">
    <property type="component" value="Chromosome 2"/>
</dbReference>
<name>A0A8R7TG22_TRIUA</name>
<keyword evidence="1" id="KW-1133">Transmembrane helix</keyword>
<reference evidence="2" key="2">
    <citation type="submission" date="2018-03" db="EMBL/GenBank/DDBJ databases">
        <title>The Triticum urartu genome reveals the dynamic nature of wheat genome evolution.</title>
        <authorList>
            <person name="Ling H."/>
            <person name="Ma B."/>
            <person name="Shi X."/>
            <person name="Liu H."/>
            <person name="Dong L."/>
            <person name="Sun H."/>
            <person name="Cao Y."/>
            <person name="Gao Q."/>
            <person name="Zheng S."/>
            <person name="Li Y."/>
            <person name="Yu Y."/>
            <person name="Du H."/>
            <person name="Qi M."/>
            <person name="Li Y."/>
            <person name="Yu H."/>
            <person name="Cui Y."/>
            <person name="Wang N."/>
            <person name="Chen C."/>
            <person name="Wu H."/>
            <person name="Zhao Y."/>
            <person name="Zhang J."/>
            <person name="Li Y."/>
            <person name="Zhou W."/>
            <person name="Zhang B."/>
            <person name="Hu W."/>
            <person name="Eijk M."/>
            <person name="Tang J."/>
            <person name="Witsenboer H."/>
            <person name="Zhao S."/>
            <person name="Li Z."/>
            <person name="Zhang A."/>
            <person name="Wang D."/>
            <person name="Liang C."/>
        </authorList>
    </citation>
    <scope>NUCLEOTIDE SEQUENCE [LARGE SCALE GENOMIC DNA]</scope>
    <source>
        <strain evidence="2">cv. G1812</strain>
    </source>
</reference>
<evidence type="ECO:0000256" key="1">
    <source>
        <dbReference type="SAM" id="Phobius"/>
    </source>
</evidence>
<reference evidence="2" key="3">
    <citation type="submission" date="2022-06" db="UniProtKB">
        <authorList>
            <consortium name="EnsemblPlants"/>
        </authorList>
    </citation>
    <scope>IDENTIFICATION</scope>
</reference>
<keyword evidence="1" id="KW-0472">Membrane</keyword>
<dbReference type="Gramene" id="TuG1812G0200002373.01.T01">
    <property type="protein sequence ID" value="TuG1812G0200002373.01.T01"/>
    <property type="gene ID" value="TuG1812G0200002373.01"/>
</dbReference>
<dbReference type="EnsemblPlants" id="TuG1812G0200002373.01.T01">
    <property type="protein sequence ID" value="TuG1812G0200002373.01.T01"/>
    <property type="gene ID" value="TuG1812G0200002373.01"/>
</dbReference>
<sequence>MRQQIGAATLSGRVWHMWCLCCAPGGLACVRVAGYASVFMCVALYRQRKWVVAGRGVLRLELEDIRGSRLYCNIFVHDFLTKSEIIRHLKFNPLEKMRVFMYYALWMLTILIAGAGKVSAVLAVAYRYLGLHQTSVSRT</sequence>
<dbReference type="PROSITE" id="PS51257">
    <property type="entry name" value="PROKAR_LIPOPROTEIN"/>
    <property type="match status" value="1"/>
</dbReference>
<keyword evidence="3" id="KW-1185">Reference proteome</keyword>
<feature type="transmembrane region" description="Helical" evidence="1">
    <location>
        <begin position="100"/>
        <end position="129"/>
    </location>
</feature>
<organism evidence="2 3">
    <name type="scientific">Triticum urartu</name>
    <name type="common">Red wild einkorn</name>
    <name type="synonym">Crithodium urartu</name>
    <dbReference type="NCBI Taxonomy" id="4572"/>
    <lineage>
        <taxon>Eukaryota</taxon>
        <taxon>Viridiplantae</taxon>
        <taxon>Streptophyta</taxon>
        <taxon>Embryophyta</taxon>
        <taxon>Tracheophyta</taxon>
        <taxon>Spermatophyta</taxon>
        <taxon>Magnoliopsida</taxon>
        <taxon>Liliopsida</taxon>
        <taxon>Poales</taxon>
        <taxon>Poaceae</taxon>
        <taxon>BOP clade</taxon>
        <taxon>Pooideae</taxon>
        <taxon>Triticodae</taxon>
        <taxon>Triticeae</taxon>
        <taxon>Triticinae</taxon>
        <taxon>Triticum</taxon>
    </lineage>
</organism>
<protein>
    <submittedName>
        <fullName evidence="2">Uncharacterized protein</fullName>
    </submittedName>
</protein>
<evidence type="ECO:0000313" key="2">
    <source>
        <dbReference type="EnsemblPlants" id="TuG1812G0200002373.01.T01"/>
    </source>
</evidence>
<reference evidence="3" key="1">
    <citation type="journal article" date="2013" name="Nature">
        <title>Draft genome of the wheat A-genome progenitor Triticum urartu.</title>
        <authorList>
            <person name="Ling H.Q."/>
            <person name="Zhao S."/>
            <person name="Liu D."/>
            <person name="Wang J."/>
            <person name="Sun H."/>
            <person name="Zhang C."/>
            <person name="Fan H."/>
            <person name="Li D."/>
            <person name="Dong L."/>
            <person name="Tao Y."/>
            <person name="Gao C."/>
            <person name="Wu H."/>
            <person name="Li Y."/>
            <person name="Cui Y."/>
            <person name="Guo X."/>
            <person name="Zheng S."/>
            <person name="Wang B."/>
            <person name="Yu K."/>
            <person name="Liang Q."/>
            <person name="Yang W."/>
            <person name="Lou X."/>
            <person name="Chen J."/>
            <person name="Feng M."/>
            <person name="Jian J."/>
            <person name="Zhang X."/>
            <person name="Luo G."/>
            <person name="Jiang Y."/>
            <person name="Liu J."/>
            <person name="Wang Z."/>
            <person name="Sha Y."/>
            <person name="Zhang B."/>
            <person name="Wu H."/>
            <person name="Tang D."/>
            <person name="Shen Q."/>
            <person name="Xue P."/>
            <person name="Zou S."/>
            <person name="Wang X."/>
            <person name="Liu X."/>
            <person name="Wang F."/>
            <person name="Yang Y."/>
            <person name="An X."/>
            <person name="Dong Z."/>
            <person name="Zhang K."/>
            <person name="Zhang X."/>
            <person name="Luo M.C."/>
            <person name="Dvorak J."/>
            <person name="Tong Y."/>
            <person name="Wang J."/>
            <person name="Yang H."/>
            <person name="Li Z."/>
            <person name="Wang D."/>
            <person name="Zhang A."/>
            <person name="Wang J."/>
        </authorList>
    </citation>
    <scope>NUCLEOTIDE SEQUENCE</scope>
    <source>
        <strain evidence="3">cv. G1812</strain>
    </source>
</reference>
<accession>A0A8R7TG22</accession>
<keyword evidence="1" id="KW-0812">Transmembrane</keyword>
<dbReference type="AlphaFoldDB" id="A0A8R7TG22"/>